<dbReference type="AlphaFoldDB" id="A0A3B0X5Q7"/>
<organism evidence="2">
    <name type="scientific">hydrothermal vent metagenome</name>
    <dbReference type="NCBI Taxonomy" id="652676"/>
    <lineage>
        <taxon>unclassified sequences</taxon>
        <taxon>metagenomes</taxon>
        <taxon>ecological metagenomes</taxon>
    </lineage>
</organism>
<keyword evidence="1" id="KW-1133">Transmembrane helix</keyword>
<keyword evidence="1" id="KW-0472">Membrane</keyword>
<evidence type="ECO:0008006" key="3">
    <source>
        <dbReference type="Google" id="ProtNLM"/>
    </source>
</evidence>
<dbReference type="EMBL" id="UOFE01000024">
    <property type="protein sequence ID" value="VAW52076.1"/>
    <property type="molecule type" value="Genomic_DNA"/>
</dbReference>
<feature type="transmembrane region" description="Helical" evidence="1">
    <location>
        <begin position="118"/>
        <end position="138"/>
    </location>
</feature>
<evidence type="ECO:0000256" key="1">
    <source>
        <dbReference type="SAM" id="Phobius"/>
    </source>
</evidence>
<proteinExistence type="predicted"/>
<protein>
    <recommendedName>
        <fullName evidence="3">VPLPA-CTERM sorting domain-containing protein</fullName>
    </recommendedName>
</protein>
<sequence length="143" mass="14749">MVAVYGFNWNSGFAIPTTMILDVAGFFNSILTSGPSWTVQTGCTECATSASPNTLLGSVAGAVPMAMTTFNTAGTTLSSIFPLSDDGIAGSPVATAPFPGQNMAFDFTTINATNVSSIPIPAAVWLFTSGLIGLTEIARRSKR</sequence>
<gene>
    <name evidence="2" type="ORF">MNBD_GAMMA05-613</name>
</gene>
<accession>A0A3B0X5Q7</accession>
<reference evidence="2" key="1">
    <citation type="submission" date="2018-06" db="EMBL/GenBank/DDBJ databases">
        <authorList>
            <person name="Zhirakovskaya E."/>
        </authorList>
    </citation>
    <scope>NUCLEOTIDE SEQUENCE</scope>
</reference>
<keyword evidence="1" id="KW-0812">Transmembrane</keyword>
<evidence type="ECO:0000313" key="2">
    <source>
        <dbReference type="EMBL" id="VAW52076.1"/>
    </source>
</evidence>
<name>A0A3B0X5Q7_9ZZZZ</name>